<sequence>MSGLKVFQKLFAFIIIFSVIYGCSGKEDNRGTILIGSIKSDGKVAETKISVYKSGDHTKEITFGYSGLDIFVPVGTYDLKVDWTRMGTAQWLNNVKIEKYSKFKKQVVFPLGWLIIKTTNSDGTPTDASITVTPIGGVNGIEVQKNDKGEVISLSIKGQIIKLGSKEDEVIANLNPELKRSEPTKEGEGGKDSVITYYYRILGTNIDLTFSKSENGSSILKNINYNERIAAGIAGEEIELNPGEYDVRVEHERIMKWIRNVKISDKQKTEQAISFPAGKIIITSDNPEKAKEAKVAVYLEGRYEVMEKGGKIGEGISIVPGRYDILITINDKKQWIRGVEVDDKGVFSKKINL</sequence>
<protein>
    <submittedName>
        <fullName evidence="1">Uncharacterized protein</fullName>
    </submittedName>
</protein>
<dbReference type="Proteomes" id="UP000178797">
    <property type="component" value="Unassembled WGS sequence"/>
</dbReference>
<name>A0A1F7S3E7_9BACT</name>
<proteinExistence type="predicted"/>
<gene>
    <name evidence="1" type="ORF">A2W05_04635</name>
</gene>
<evidence type="ECO:0000313" key="2">
    <source>
        <dbReference type="Proteomes" id="UP000178797"/>
    </source>
</evidence>
<dbReference type="AlphaFoldDB" id="A0A1F7S3E7"/>
<dbReference type="PROSITE" id="PS51257">
    <property type="entry name" value="PROKAR_LIPOPROTEIN"/>
    <property type="match status" value="1"/>
</dbReference>
<dbReference type="EMBL" id="MGDE01000026">
    <property type="protein sequence ID" value="OGL47617.1"/>
    <property type="molecule type" value="Genomic_DNA"/>
</dbReference>
<evidence type="ECO:0000313" key="1">
    <source>
        <dbReference type="EMBL" id="OGL47617.1"/>
    </source>
</evidence>
<accession>A0A1F7S3E7</accession>
<organism evidence="1 2">
    <name type="scientific">Candidatus Schekmanbacteria bacterium RBG_16_38_10</name>
    <dbReference type="NCBI Taxonomy" id="1817879"/>
    <lineage>
        <taxon>Bacteria</taxon>
        <taxon>Candidatus Schekmaniibacteriota</taxon>
    </lineage>
</organism>
<comment type="caution">
    <text evidence="1">The sequence shown here is derived from an EMBL/GenBank/DDBJ whole genome shotgun (WGS) entry which is preliminary data.</text>
</comment>
<reference evidence="1 2" key="1">
    <citation type="journal article" date="2016" name="Nat. Commun.">
        <title>Thousands of microbial genomes shed light on interconnected biogeochemical processes in an aquifer system.</title>
        <authorList>
            <person name="Anantharaman K."/>
            <person name="Brown C.T."/>
            <person name="Hug L.A."/>
            <person name="Sharon I."/>
            <person name="Castelle C.J."/>
            <person name="Probst A.J."/>
            <person name="Thomas B.C."/>
            <person name="Singh A."/>
            <person name="Wilkins M.J."/>
            <person name="Karaoz U."/>
            <person name="Brodie E.L."/>
            <person name="Williams K.H."/>
            <person name="Hubbard S.S."/>
            <person name="Banfield J.F."/>
        </authorList>
    </citation>
    <scope>NUCLEOTIDE SEQUENCE [LARGE SCALE GENOMIC DNA]</scope>
</reference>